<proteinExistence type="predicted"/>
<evidence type="ECO:0000256" key="1">
    <source>
        <dbReference type="SAM" id="MobiDB-lite"/>
    </source>
</evidence>
<organism evidence="2 3">
    <name type="scientific">Clavispora lusitaniae (strain ATCC 42720)</name>
    <name type="common">Yeast</name>
    <name type="synonym">Candida lusitaniae</name>
    <dbReference type="NCBI Taxonomy" id="306902"/>
    <lineage>
        <taxon>Eukaryota</taxon>
        <taxon>Fungi</taxon>
        <taxon>Dikarya</taxon>
        <taxon>Ascomycota</taxon>
        <taxon>Saccharomycotina</taxon>
        <taxon>Pichiomycetes</taxon>
        <taxon>Metschnikowiaceae</taxon>
        <taxon>Clavispora</taxon>
    </lineage>
</organism>
<dbReference type="AntiFam" id="ANF00152">
    <property type="entry name" value="Shadow ORF (opposite nadB1)"/>
</dbReference>
<gene>
    <name evidence="2" type="ORF">CLUG_00495</name>
</gene>
<name>C4XX22_CLAL4</name>
<reference evidence="2 3" key="1">
    <citation type="journal article" date="2009" name="Nature">
        <title>Evolution of pathogenicity and sexual reproduction in eight Candida genomes.</title>
        <authorList>
            <person name="Butler G."/>
            <person name="Rasmussen M.D."/>
            <person name="Lin M.F."/>
            <person name="Santos M.A."/>
            <person name="Sakthikumar S."/>
            <person name="Munro C.A."/>
            <person name="Rheinbay E."/>
            <person name="Grabherr M."/>
            <person name="Forche A."/>
            <person name="Reedy J.L."/>
            <person name="Agrafioti I."/>
            <person name="Arnaud M.B."/>
            <person name="Bates S."/>
            <person name="Brown A.J."/>
            <person name="Brunke S."/>
            <person name="Costanzo M.C."/>
            <person name="Fitzpatrick D.A."/>
            <person name="de Groot P.W."/>
            <person name="Harris D."/>
            <person name="Hoyer L.L."/>
            <person name="Hube B."/>
            <person name="Klis F.M."/>
            <person name="Kodira C."/>
            <person name="Lennard N."/>
            <person name="Logue M.E."/>
            <person name="Martin R."/>
            <person name="Neiman A.M."/>
            <person name="Nikolaou E."/>
            <person name="Quail M.A."/>
            <person name="Quinn J."/>
            <person name="Santos M.C."/>
            <person name="Schmitzberger F.F."/>
            <person name="Sherlock G."/>
            <person name="Shah P."/>
            <person name="Silverstein K.A."/>
            <person name="Skrzypek M.S."/>
            <person name="Soll D."/>
            <person name="Staggs R."/>
            <person name="Stansfield I."/>
            <person name="Stumpf M.P."/>
            <person name="Sudbery P.E."/>
            <person name="Srikantha T."/>
            <person name="Zeng Q."/>
            <person name="Berman J."/>
            <person name="Berriman M."/>
            <person name="Heitman J."/>
            <person name="Gow N.A."/>
            <person name="Lorenz M.C."/>
            <person name="Birren B.W."/>
            <person name="Kellis M."/>
            <person name="Cuomo C.A."/>
        </authorList>
    </citation>
    <scope>NUCLEOTIDE SEQUENCE [LARGE SCALE GENOMIC DNA]</scope>
    <source>
        <strain evidence="2 3">ATCC 42720</strain>
    </source>
</reference>
<feature type="region of interest" description="Disordered" evidence="1">
    <location>
        <begin position="118"/>
        <end position="146"/>
    </location>
</feature>
<protein>
    <submittedName>
        <fullName evidence="2">Uncharacterized protein</fullName>
    </submittedName>
</protein>
<dbReference type="AlphaFoldDB" id="C4XX22"/>
<accession>C4XX22</accession>
<dbReference type="KEGG" id="clu:CLUG_00495"/>
<dbReference type="EMBL" id="CH408076">
    <property type="protein sequence ID" value="EEQ36371.1"/>
    <property type="molecule type" value="Genomic_DNA"/>
</dbReference>
<evidence type="ECO:0000313" key="2">
    <source>
        <dbReference type="EMBL" id="EEQ36371.1"/>
    </source>
</evidence>
<dbReference type="InParanoid" id="C4XX22"/>
<feature type="compositionally biased region" description="Polar residues" evidence="1">
    <location>
        <begin position="303"/>
        <end position="312"/>
    </location>
</feature>
<feature type="compositionally biased region" description="Polar residues" evidence="1">
    <location>
        <begin position="124"/>
        <end position="137"/>
    </location>
</feature>
<dbReference type="VEuPathDB" id="FungiDB:CLUG_00495"/>
<feature type="compositionally biased region" description="Basic and acidic residues" evidence="1">
    <location>
        <begin position="567"/>
        <end position="580"/>
    </location>
</feature>
<evidence type="ECO:0000313" key="3">
    <source>
        <dbReference type="Proteomes" id="UP000007703"/>
    </source>
</evidence>
<dbReference type="HOGENOM" id="CLU_470090_0_0_1"/>
<feature type="region of interest" description="Disordered" evidence="1">
    <location>
        <begin position="298"/>
        <end position="329"/>
    </location>
</feature>
<feature type="region of interest" description="Disordered" evidence="1">
    <location>
        <begin position="557"/>
        <end position="580"/>
    </location>
</feature>
<sequence>MSTSRFRSSSSRGSSLSGTSQQVLQLQSLHQVGVPDHGSVGGLDMLEGFINFVDVLDTFVQSFLGSEHSTSLLHGLLHGQSNLGSGLGTVGVSQLIKVGDGVQTKVLRNRLERSTWGQRVSDGVGNSSTKNNQVQQRVGTQSVGTVNGGTGNFTTSQQARNNFILALLVLLEHLTGPSGWNTTHVVVDGRQDRDRLLGHVDTGENVGGLRNTRQSFLQHRRRDVGQLQEHVVLFWADTSTFVDFHGDGTGNNVSGGQVLGVRSVTLHETLTLGVDQVTTFTSGTLGDQAARAVDTRRVESHKLQVSQRQASSRGHGVTVTGTGVGGGTGEVGSTVTTSGQHGLVGAETVQSTVLSVVGHHTDTLAVSHHQVHGEELNEKVRVVSQGSAVQRVQQGVAGSVSHGTRSVGSATLTVLLGSATERTSVDTAFLVSGKGHTVVLQLVDGSGRLLGHVVDGVSVTQPVRTLDGVVHVPVPVVLVHVSQSSIDSASGGHGVGSGGEQLGDTGGFEAGLGQAKGCSKTSTTGADNHTVVLVVNDMVLLAQVFGGVDSFALGGANDSAGRSGGGKRSEASQHGAEKNG</sequence>
<dbReference type="Proteomes" id="UP000007703">
    <property type="component" value="Unassembled WGS sequence"/>
</dbReference>